<evidence type="ECO:0000313" key="7">
    <source>
        <dbReference type="EMBL" id="AIQ63629.1"/>
    </source>
</evidence>
<keyword evidence="3" id="KW-0067">ATP-binding</keyword>
<feature type="coiled-coil region" evidence="4">
    <location>
        <begin position="392"/>
        <end position="426"/>
    </location>
</feature>
<evidence type="ECO:0000259" key="6">
    <source>
        <dbReference type="SMART" id="SM00797"/>
    </source>
</evidence>
<dbReference type="EMBL" id="CP009286">
    <property type="protein sequence ID" value="AIQ63629.1"/>
    <property type="molecule type" value="Genomic_DNA"/>
</dbReference>
<keyword evidence="1" id="KW-0547">Nucleotide-binding</keyword>
<feature type="region of interest" description="Disordered" evidence="5">
    <location>
        <begin position="224"/>
        <end position="243"/>
    </location>
</feature>
<evidence type="ECO:0000256" key="4">
    <source>
        <dbReference type="SAM" id="Coils"/>
    </source>
</evidence>
<dbReference type="GO" id="GO:0005524">
    <property type="term" value="F:ATP binding"/>
    <property type="evidence" value="ECO:0007669"/>
    <property type="project" value="UniProtKB-KW"/>
</dbReference>
<evidence type="ECO:0000256" key="1">
    <source>
        <dbReference type="ARBA" id="ARBA00022741"/>
    </source>
</evidence>
<gene>
    <name evidence="7" type="ORF">PSTEL_11605</name>
</gene>
<feature type="compositionally biased region" description="Low complexity" evidence="5">
    <location>
        <begin position="182"/>
        <end position="198"/>
    </location>
</feature>
<proteinExistence type="predicted"/>
<dbReference type="HOGENOM" id="CLU_028967_0_0_9"/>
<dbReference type="InterPro" id="IPR003778">
    <property type="entry name" value="CT_A_B"/>
</dbReference>
<dbReference type="SMART" id="SM00797">
    <property type="entry name" value="AHS2"/>
    <property type="match status" value="1"/>
</dbReference>
<dbReference type="GO" id="GO:0016787">
    <property type="term" value="F:hydrolase activity"/>
    <property type="evidence" value="ECO:0007669"/>
    <property type="project" value="UniProtKB-KW"/>
</dbReference>
<evidence type="ECO:0000256" key="5">
    <source>
        <dbReference type="SAM" id="MobiDB-lite"/>
    </source>
</evidence>
<dbReference type="Gene3D" id="2.40.100.10">
    <property type="entry name" value="Cyclophilin-like"/>
    <property type="match status" value="1"/>
</dbReference>
<dbReference type="PANTHER" id="PTHR43309">
    <property type="entry name" value="5-OXOPROLINASE SUBUNIT C"/>
    <property type="match status" value="1"/>
</dbReference>
<feature type="domain" description="Carboxyltransferase" evidence="6">
    <location>
        <begin position="24"/>
        <end position="412"/>
    </location>
</feature>
<organism evidence="7 8">
    <name type="scientific">Paenibacillus stellifer</name>
    <dbReference type="NCBI Taxonomy" id="169760"/>
    <lineage>
        <taxon>Bacteria</taxon>
        <taxon>Bacillati</taxon>
        <taxon>Bacillota</taxon>
        <taxon>Bacilli</taxon>
        <taxon>Bacillales</taxon>
        <taxon>Paenibacillaceae</taxon>
        <taxon>Paenibacillus</taxon>
    </lineage>
</organism>
<dbReference type="KEGG" id="pste:PSTEL_11605"/>
<dbReference type="InterPro" id="IPR052708">
    <property type="entry name" value="PxpC"/>
</dbReference>
<dbReference type="STRING" id="169760.PSTEL_11605"/>
<dbReference type="Proteomes" id="UP000029507">
    <property type="component" value="Chromosome"/>
</dbReference>
<feature type="region of interest" description="Disordered" evidence="5">
    <location>
        <begin position="177"/>
        <end position="207"/>
    </location>
</feature>
<dbReference type="AlphaFoldDB" id="A0A089N4F4"/>
<dbReference type="InterPro" id="IPR029000">
    <property type="entry name" value="Cyclophilin-like_dom_sf"/>
</dbReference>
<keyword evidence="8" id="KW-1185">Reference proteome</keyword>
<accession>A0A089N4F4</accession>
<name>A0A089N4F4_9BACL</name>
<dbReference type="PANTHER" id="PTHR43309:SF5">
    <property type="entry name" value="5-OXOPROLINASE SUBUNIT C"/>
    <property type="match status" value="1"/>
</dbReference>
<protein>
    <recommendedName>
        <fullName evidence="6">Carboxyltransferase domain-containing protein</fullName>
    </recommendedName>
</protein>
<keyword evidence="2" id="KW-0378">Hydrolase</keyword>
<dbReference type="Pfam" id="PF02626">
    <property type="entry name" value="CT_A_B"/>
    <property type="match status" value="2"/>
</dbReference>
<sequence>MSIRILKPGLLTTVQDLGRTGFSRYGIILSGAVDDFAIKAANWLVGNEAGAAALEITMSGFAAEFLEDCIIAVTGGDMSPEIEGQPVPMWRPVIVAAGSRLTLRRPVYGCRIYVAVSGGLAVPLVMGSRSTYLRAGIGGFEGRPLRAGDVIPASGLISAEYGEAANREGKRLLTAAPGAGQTSADSDSGAGVSSDTSGKGAEHEARSVVEMTAKADEARIGSMTQLPLKGPGADSANPGSGQRLDVESAAEQAVVSSLREQPLTGAFRAASWGISRSALPNYRESPVIRIIQGRQWEDFTPESLRDFLNGSYLVTPQSDRMGCRLSGPALRLKSPKEYLSEPVSHGTVQVPADGQPIVLLADRQTLGGYPKAAQVISVDLPLLAQAAPGTRIRFAEVSLREAETLLIRQERELKLLEMMIVQKRKECGYD</sequence>
<reference evidence="7 8" key="1">
    <citation type="submission" date="2014-08" db="EMBL/GenBank/DDBJ databases">
        <title>Comparative genomics of the Paenibacillus odorifer group.</title>
        <authorList>
            <person name="den Bakker H.C."/>
            <person name="Tsai Y.-C."/>
            <person name="Martin N."/>
            <person name="Korlach J."/>
            <person name="Wiedmann M."/>
        </authorList>
    </citation>
    <scope>NUCLEOTIDE SEQUENCE [LARGE SCALE GENOMIC DNA]</scope>
    <source>
        <strain evidence="7 8">DSM 14472</strain>
    </source>
</reference>
<keyword evidence="4" id="KW-0175">Coiled coil</keyword>
<dbReference type="SUPFAM" id="SSF50891">
    <property type="entry name" value="Cyclophilin-like"/>
    <property type="match status" value="1"/>
</dbReference>
<dbReference type="OrthoDB" id="9782422at2"/>
<evidence type="ECO:0000313" key="8">
    <source>
        <dbReference type="Proteomes" id="UP000029507"/>
    </source>
</evidence>
<evidence type="ECO:0000256" key="2">
    <source>
        <dbReference type="ARBA" id="ARBA00022801"/>
    </source>
</evidence>
<dbReference type="RefSeq" id="WP_038695313.1">
    <property type="nucleotide sequence ID" value="NZ_CP009286.1"/>
</dbReference>
<evidence type="ECO:0000256" key="3">
    <source>
        <dbReference type="ARBA" id="ARBA00022840"/>
    </source>
</evidence>